<dbReference type="Proteomes" id="UP000184428">
    <property type="component" value="Unassembled WGS sequence"/>
</dbReference>
<reference evidence="2 3" key="1">
    <citation type="submission" date="2016-12" db="EMBL/GenBank/DDBJ databases">
        <authorList>
            <person name="Song W.-J."/>
            <person name="Kurnit D.M."/>
        </authorList>
    </citation>
    <scope>NUCLEOTIDE SEQUENCE [LARGE SCALE GENOMIC DNA]</scope>
    <source>
        <strain evidence="2 3">DSM 43162</strain>
    </source>
</reference>
<organism evidence="2 3">
    <name type="scientific">Geodermatophilus obscurus</name>
    <dbReference type="NCBI Taxonomy" id="1861"/>
    <lineage>
        <taxon>Bacteria</taxon>
        <taxon>Bacillati</taxon>
        <taxon>Actinomycetota</taxon>
        <taxon>Actinomycetes</taxon>
        <taxon>Geodermatophilales</taxon>
        <taxon>Geodermatophilaceae</taxon>
        <taxon>Geodermatophilus</taxon>
    </lineage>
</organism>
<dbReference type="AlphaFoldDB" id="A0A1M7U7P0"/>
<feature type="region of interest" description="Disordered" evidence="1">
    <location>
        <begin position="264"/>
        <end position="309"/>
    </location>
</feature>
<dbReference type="EMBL" id="FRDM01000012">
    <property type="protein sequence ID" value="SHN78907.1"/>
    <property type="molecule type" value="Genomic_DNA"/>
</dbReference>
<name>A0A1M7U7P0_9ACTN</name>
<proteinExistence type="predicted"/>
<feature type="compositionally biased region" description="Basic residues" evidence="1">
    <location>
        <begin position="299"/>
        <end position="309"/>
    </location>
</feature>
<gene>
    <name evidence="2" type="ORF">SAMN05660350_02710</name>
</gene>
<sequence length="309" mass="33702">MAACAGRAATARCNEFSSTLPRPAGPGSRLQPWRAVVREPSPHAWHSAAVFTRVVHLNVTHIHASRDRAARARRPGALEEMCGSCGSRAVSSSGPWSQYSCVWRSARCSGAPARRSLTVLPAGETRTEVRPLRGTGPCDRRRVLDSPGPSALVPSRLPAVSAAVRGAPPRPFGRWAGHIFRRRCHPSQVTRRRIPAVAWYSNGTCACGRRDRSRADSSVRRCAAIAGRGVHCSVLLGSAVLAAPRPIKGRCSYELKQQMVRARQRSDARPCRRGADGRVLRARRGFEPDESAVRDGPRPTHRPKLSTRE</sequence>
<evidence type="ECO:0000313" key="3">
    <source>
        <dbReference type="Proteomes" id="UP000184428"/>
    </source>
</evidence>
<protein>
    <submittedName>
        <fullName evidence="2">Uncharacterized protein</fullName>
    </submittedName>
</protein>
<evidence type="ECO:0000256" key="1">
    <source>
        <dbReference type="SAM" id="MobiDB-lite"/>
    </source>
</evidence>
<accession>A0A1M7U7P0</accession>
<feature type="compositionally biased region" description="Basic and acidic residues" evidence="1">
    <location>
        <begin position="264"/>
        <end position="298"/>
    </location>
</feature>
<evidence type="ECO:0000313" key="2">
    <source>
        <dbReference type="EMBL" id="SHN78907.1"/>
    </source>
</evidence>